<dbReference type="OrthoDB" id="696399at2759"/>
<evidence type="ECO:0000313" key="3">
    <source>
        <dbReference type="Proteomes" id="UP000019116"/>
    </source>
</evidence>
<dbReference type="Gramene" id="TraesCAD_scaffold_059301_01G000100.1">
    <property type="protein sequence ID" value="TraesCAD_scaffold_059301_01G000100.1"/>
    <property type="gene ID" value="TraesCAD_scaffold_059301_01G000100"/>
</dbReference>
<dbReference type="AlphaFoldDB" id="A0A3B6C3M2"/>
<sequence>MNGDTLLAMVSQELMERARGWDRLIPWTPEHVLFEDYLEYLTQYFHRNAPDNFNLHAAAYSCLEMEQKLSCAVGFTPNLAELSNRIKEEARSVTKSELESPVAAAAFLCIAEEAKLMSELMACEIKNREELDDFITDVLEDQPINFSNAVRRIVFNILTTYKGSCSEAVAASILAMRKEANILRELLKLDQNNMYRFARFNICESLRRSLRKFLIGIRDCNFPELPIPEPVMQSEKNHDMGSCPDGTVVIAVSSTPVTTSVTAPATAISCDNTLLAMVSRKHMVRFLGTMENTKEFEDVNDVPPLDIILYKDLMQSAWGWHRLLPWTPGYVPFKVYLNYCTEYLAEYNNRNTDGNLNLYAAACICLDMEKSIPAVGSTTSLVELSDNIKEKASSVTESDPESPVAAAGYMCIAEEAKLMSELLACEIKNHEEDDFITEVLEDQLFNFSNAVRKIVFNILCTYKGPCPEAVAASMLGLKKEASIIRELLELNQNCMNRFVRLRICESLRRSSRQFLYGVRDCKFPELLASEPDKASALNDCEADHDNMSMESESSGEISGIEVHSSHASDTSLRRGNEVGERLLTSEPEKASAVDDCEVDHDNKRRKVSNGKISVGEDATMA</sequence>
<feature type="compositionally biased region" description="Low complexity" evidence="1">
    <location>
        <begin position="548"/>
        <end position="561"/>
    </location>
</feature>
<protein>
    <submittedName>
        <fullName evidence="2">Uncharacterized protein</fullName>
    </submittedName>
</protein>
<feature type="compositionally biased region" description="Basic and acidic residues" evidence="1">
    <location>
        <begin position="563"/>
        <end position="580"/>
    </location>
</feature>
<evidence type="ECO:0000256" key="1">
    <source>
        <dbReference type="SAM" id="MobiDB-lite"/>
    </source>
</evidence>
<organism evidence="2">
    <name type="scientific">Triticum aestivum</name>
    <name type="common">Wheat</name>
    <dbReference type="NCBI Taxonomy" id="4565"/>
    <lineage>
        <taxon>Eukaryota</taxon>
        <taxon>Viridiplantae</taxon>
        <taxon>Streptophyta</taxon>
        <taxon>Embryophyta</taxon>
        <taxon>Tracheophyta</taxon>
        <taxon>Spermatophyta</taxon>
        <taxon>Magnoliopsida</taxon>
        <taxon>Liliopsida</taxon>
        <taxon>Poales</taxon>
        <taxon>Poaceae</taxon>
        <taxon>BOP clade</taxon>
        <taxon>Pooideae</taxon>
        <taxon>Triticodae</taxon>
        <taxon>Triticeae</taxon>
        <taxon>Triticinae</taxon>
        <taxon>Triticum</taxon>
    </lineage>
</organism>
<dbReference type="Proteomes" id="UP000019116">
    <property type="component" value="Chromosome 2B"/>
</dbReference>
<dbReference type="Gramene" id="TraesJUL2B03G00909310.1">
    <property type="protein sequence ID" value="TraesJUL2B03G00909310.1"/>
    <property type="gene ID" value="TraesJUL2B03G00909310"/>
</dbReference>
<proteinExistence type="predicted"/>
<reference evidence="2" key="1">
    <citation type="submission" date="2018-08" db="EMBL/GenBank/DDBJ databases">
        <authorList>
            <person name="Rossello M."/>
        </authorList>
    </citation>
    <scope>NUCLEOTIDE SEQUENCE [LARGE SCALE GENOMIC DNA]</scope>
    <source>
        <strain evidence="2">cv. Chinese Spring</strain>
    </source>
</reference>
<dbReference type="Gramene" id="TraesWEE_scaffold_061938_01G000100.1">
    <property type="protein sequence ID" value="TraesWEE_scaffold_061938_01G000100.1"/>
    <property type="gene ID" value="TraesWEE_scaffold_061938_01G000100"/>
</dbReference>
<reference evidence="2" key="2">
    <citation type="submission" date="2018-10" db="UniProtKB">
        <authorList>
            <consortium name="EnsemblPlants"/>
        </authorList>
    </citation>
    <scope>IDENTIFICATION</scope>
</reference>
<accession>A0A3B6C3M2</accession>
<dbReference type="Gramene" id="TraesLDM2B03G00905260.1">
    <property type="protein sequence ID" value="TraesLDM2B03G00905260.1"/>
    <property type="gene ID" value="TraesLDM2B03G00905260"/>
</dbReference>
<dbReference type="RefSeq" id="XP_044319735.1">
    <property type="nucleotide sequence ID" value="XM_044463800.1"/>
</dbReference>
<dbReference type="Gramene" id="TraesCS2B02G223500.1">
    <property type="protein sequence ID" value="TraesCS2B02G223500.1"/>
    <property type="gene ID" value="TraesCS2B02G223500"/>
</dbReference>
<dbReference type="Gramene" id="TraesJAG2B03G00902990.1">
    <property type="protein sequence ID" value="TraesJAG2B03G00902990.1"/>
    <property type="gene ID" value="TraesJAG2B03G00902990"/>
</dbReference>
<dbReference type="Gramene" id="TraesNOR2B03G00916870.1">
    <property type="protein sequence ID" value="TraesNOR2B03G00916870.1"/>
    <property type="gene ID" value="TraesNOR2B03G00916870"/>
</dbReference>
<feature type="region of interest" description="Disordered" evidence="1">
    <location>
        <begin position="545"/>
        <end position="621"/>
    </location>
</feature>
<dbReference type="Gramene" id="TraesARI2B03G00915880.1">
    <property type="protein sequence ID" value="TraesARI2B03G00915880.1"/>
    <property type="gene ID" value="TraesARI2B03G00915880"/>
</dbReference>
<dbReference type="STRING" id="4565.A0A3B6C3M2"/>
<gene>
    <name evidence="2" type="primary">LOC123041094</name>
</gene>
<dbReference type="OMA" id="ARFNICE"/>
<dbReference type="EnsemblPlants" id="TraesCS2B02G223500.1">
    <property type="protein sequence ID" value="TraesCS2B02G223500.1"/>
    <property type="gene ID" value="TraesCS2B02G223500"/>
</dbReference>
<dbReference type="GeneID" id="123041094"/>
<evidence type="ECO:0000313" key="2">
    <source>
        <dbReference type="EnsemblPlants" id="TraesCS2B02G223500.1"/>
    </source>
</evidence>
<keyword evidence="3" id="KW-1185">Reference proteome</keyword>
<name>A0A3B6C3M2_WHEAT</name>